<sequence>MADGPGEISPELAGTPGYVRTAPELAARIAAGETIEDVLVEGVLDLRTIQPAVAVRFERCRFELPPDVRGARLPGLEFHRCYLPGLRASNLRVRGDLRLSRCEVEEVDLRDAAVEGSVWLDATRVERGVVRADRIRIGGALFARRLRLNHELRLRGARIEGDADFSGAQLVNPGGFALEGTALRVGGSLLGGTSGSGPGRERFTTRGILALSGAKVGGDVLLHSAVLASPQRAAIADGPWNPASPDVDPWPALTADRIQVDGDFEVSDGSEVTGTVRLADARVGGSVRFAGALVEFPRGSVEPSHDCAIRLDGAEIGRLDATSLRVPSGELRMTAVVARGDVELSRVALTHPGRDAVSARRASIGGNLVLRDATVQGSLRFPATTVAGSVDLRGTAVSDPEFRGRTSFSVDLSGARVGGDVRCAADAYHPFRADGGVDVSQASVAGRVEFDGAELGSLSRHEVVLDARGVRADEMRLVFGATAEGRTLLRGAQCRAFVDSPVLWANPRGVALEDFRYETLPDEDLHDRSRIRERIHRLGTNPTGYWPESYDQLAGVLSREGLEREAGLVLFAKQSRRYRELSLNSWVSFGVRLWSWAQRAMTGYGYRPGRAFGWAVVLVALFLAAAFVPPAAVRFTLLGLGSVLGLAFVSSVLTATGRRFAGSLAPRPVAHADRPLLERPPVREEEEPDEILEGAADVDAYLDTEDFVAARGVLSALDDLAALLGYERPEWEELERGSWWRRAKAGVRKAVTSEELTTRLVKVERALEVATLDRQQAEVDVRSAEAVGRLLASLQEVPQACVRAGSIMLVKYPGEHGPVVLSRTLSQLEIAAFERFPEIQSKPRQALEALATAVVSLQEDEPLS</sequence>
<gene>
    <name evidence="2" type="ORF">FPZ12_026925</name>
</gene>
<feature type="transmembrane region" description="Helical" evidence="1">
    <location>
        <begin position="635"/>
        <end position="657"/>
    </location>
</feature>
<keyword evidence="1" id="KW-0472">Membrane</keyword>
<proteinExistence type="predicted"/>
<keyword evidence="1" id="KW-1133">Transmembrane helix</keyword>
<keyword evidence="3" id="KW-1185">Reference proteome</keyword>
<evidence type="ECO:0000313" key="3">
    <source>
        <dbReference type="Proteomes" id="UP000319769"/>
    </source>
</evidence>
<dbReference type="Proteomes" id="UP000319769">
    <property type="component" value="Unassembled WGS sequence"/>
</dbReference>
<dbReference type="OrthoDB" id="5194370at2"/>
<evidence type="ECO:0000313" key="2">
    <source>
        <dbReference type="EMBL" id="KAA9156674.1"/>
    </source>
</evidence>
<protein>
    <submittedName>
        <fullName evidence="2">Oxidoreductase</fullName>
    </submittedName>
</protein>
<comment type="caution">
    <text evidence="2">The sequence shown here is derived from an EMBL/GenBank/DDBJ whole genome shotgun (WGS) entry which is preliminary data.</text>
</comment>
<feature type="transmembrane region" description="Helical" evidence="1">
    <location>
        <begin position="611"/>
        <end position="629"/>
    </location>
</feature>
<organism evidence="2 3">
    <name type="scientific">Amycolatopsis acidicola</name>
    <dbReference type="NCBI Taxonomy" id="2596893"/>
    <lineage>
        <taxon>Bacteria</taxon>
        <taxon>Bacillati</taxon>
        <taxon>Actinomycetota</taxon>
        <taxon>Actinomycetes</taxon>
        <taxon>Pseudonocardiales</taxon>
        <taxon>Pseudonocardiaceae</taxon>
        <taxon>Amycolatopsis</taxon>
    </lineage>
</organism>
<dbReference type="EMBL" id="VMNW02000047">
    <property type="protein sequence ID" value="KAA9156674.1"/>
    <property type="molecule type" value="Genomic_DNA"/>
</dbReference>
<accession>A0A5N0UVS8</accession>
<reference evidence="2" key="1">
    <citation type="submission" date="2019-09" db="EMBL/GenBank/DDBJ databases">
        <authorList>
            <person name="Teo W.F.A."/>
            <person name="Duangmal K."/>
        </authorList>
    </citation>
    <scope>NUCLEOTIDE SEQUENCE [LARGE SCALE GENOMIC DNA]</scope>
    <source>
        <strain evidence="2">K81G1</strain>
    </source>
</reference>
<name>A0A5N0UVS8_9PSEU</name>
<dbReference type="Gene3D" id="2.160.20.80">
    <property type="entry name" value="E3 ubiquitin-protein ligase SopA"/>
    <property type="match status" value="1"/>
</dbReference>
<dbReference type="AlphaFoldDB" id="A0A5N0UVS8"/>
<evidence type="ECO:0000256" key="1">
    <source>
        <dbReference type="SAM" id="Phobius"/>
    </source>
</evidence>
<dbReference type="RefSeq" id="WP_144757999.1">
    <property type="nucleotide sequence ID" value="NZ_VMNW02000047.1"/>
</dbReference>
<keyword evidence="1" id="KW-0812">Transmembrane</keyword>